<reference evidence="2" key="1">
    <citation type="submission" date="2023-03" db="EMBL/GenBank/DDBJ databases">
        <title>Massive genome expansion in bonnet fungi (Mycena s.s.) driven by repeated elements and novel gene families across ecological guilds.</title>
        <authorList>
            <consortium name="Lawrence Berkeley National Laboratory"/>
            <person name="Harder C.B."/>
            <person name="Miyauchi S."/>
            <person name="Viragh M."/>
            <person name="Kuo A."/>
            <person name="Thoen E."/>
            <person name="Andreopoulos B."/>
            <person name="Lu D."/>
            <person name="Skrede I."/>
            <person name="Drula E."/>
            <person name="Henrissat B."/>
            <person name="Morin E."/>
            <person name="Kohler A."/>
            <person name="Barry K."/>
            <person name="LaButti K."/>
            <person name="Morin E."/>
            <person name="Salamov A."/>
            <person name="Lipzen A."/>
            <person name="Mereny Z."/>
            <person name="Hegedus B."/>
            <person name="Baldrian P."/>
            <person name="Stursova M."/>
            <person name="Weitz H."/>
            <person name="Taylor A."/>
            <person name="Grigoriev I.V."/>
            <person name="Nagy L.G."/>
            <person name="Martin F."/>
            <person name="Kauserud H."/>
        </authorList>
    </citation>
    <scope>NUCLEOTIDE SEQUENCE</scope>
    <source>
        <strain evidence="2">CBHHK182m</strain>
    </source>
</reference>
<feature type="compositionally biased region" description="Polar residues" evidence="1">
    <location>
        <begin position="55"/>
        <end position="65"/>
    </location>
</feature>
<name>A0AAD7M9F5_9AGAR</name>
<evidence type="ECO:0000313" key="2">
    <source>
        <dbReference type="EMBL" id="KAJ7706541.1"/>
    </source>
</evidence>
<comment type="caution">
    <text evidence="2">The sequence shown here is derived from an EMBL/GenBank/DDBJ whole genome shotgun (WGS) entry which is preliminary data.</text>
</comment>
<feature type="compositionally biased region" description="Basic and acidic residues" evidence="1">
    <location>
        <begin position="75"/>
        <end position="100"/>
    </location>
</feature>
<proteinExistence type="predicted"/>
<dbReference type="Proteomes" id="UP001215598">
    <property type="component" value="Unassembled WGS sequence"/>
</dbReference>
<organism evidence="2 3">
    <name type="scientific">Mycena metata</name>
    <dbReference type="NCBI Taxonomy" id="1033252"/>
    <lineage>
        <taxon>Eukaryota</taxon>
        <taxon>Fungi</taxon>
        <taxon>Dikarya</taxon>
        <taxon>Basidiomycota</taxon>
        <taxon>Agaricomycotina</taxon>
        <taxon>Agaricomycetes</taxon>
        <taxon>Agaricomycetidae</taxon>
        <taxon>Agaricales</taxon>
        <taxon>Marasmiineae</taxon>
        <taxon>Mycenaceae</taxon>
        <taxon>Mycena</taxon>
    </lineage>
</organism>
<keyword evidence="3" id="KW-1185">Reference proteome</keyword>
<evidence type="ECO:0000256" key="1">
    <source>
        <dbReference type="SAM" id="MobiDB-lite"/>
    </source>
</evidence>
<gene>
    <name evidence="2" type="ORF">B0H16DRAFT_1901616</name>
</gene>
<feature type="region of interest" description="Disordered" evidence="1">
    <location>
        <begin position="55"/>
        <end position="100"/>
    </location>
</feature>
<accession>A0AAD7M9F5</accession>
<protein>
    <submittedName>
        <fullName evidence="2">Uncharacterized protein</fullName>
    </submittedName>
</protein>
<dbReference type="EMBL" id="JARKIB010000458">
    <property type="protein sequence ID" value="KAJ7706541.1"/>
    <property type="molecule type" value="Genomic_DNA"/>
</dbReference>
<sequence>METIHTHLTPLAKEAVHSEEEFLKIIAGIFEETEDAVADIENSMLNMATVADVENNNLDPSQNNHGSGGSALTGKIERKSLQAKGLQKEQDAQGSKAEELEREARLCLGCAVARGAHPDNRHVGDERP</sequence>
<dbReference type="AlphaFoldDB" id="A0AAD7M9F5"/>
<evidence type="ECO:0000313" key="3">
    <source>
        <dbReference type="Proteomes" id="UP001215598"/>
    </source>
</evidence>